<protein>
    <submittedName>
        <fullName evidence="1">Uncharacterized protein</fullName>
    </submittedName>
</protein>
<dbReference type="RefSeq" id="XP_045281747.1">
    <property type="nucleotide sequence ID" value="XM_045426479.1"/>
</dbReference>
<reference evidence="2" key="2">
    <citation type="journal article" date="2015" name="PLoS Genet.">
        <title>The dynamic genome and transcriptome of the human fungal pathogen Blastomyces and close relative Emmonsia.</title>
        <authorList>
            <person name="Munoz J.F."/>
            <person name="Gauthier G.M."/>
            <person name="Desjardins C.A."/>
            <person name="Gallo J.E."/>
            <person name="Holder J."/>
            <person name="Sullivan T.D."/>
            <person name="Marty A.J."/>
            <person name="Carmen J.C."/>
            <person name="Chen Z."/>
            <person name="Ding L."/>
            <person name="Gujja S."/>
            <person name="Magrini V."/>
            <person name="Misas E."/>
            <person name="Mitreva M."/>
            <person name="Priest M."/>
            <person name="Saif S."/>
            <person name="Whiston E.A."/>
            <person name="Young S."/>
            <person name="Zeng Q."/>
            <person name="Goldman W.E."/>
            <person name="Mardis E.R."/>
            <person name="Taylor J.W."/>
            <person name="McEwen J.G."/>
            <person name="Clay O.K."/>
            <person name="Klein B.S."/>
            <person name="Cuomo C.A."/>
        </authorList>
    </citation>
    <scope>NUCLEOTIDE SEQUENCE [LARGE SCALE GENOMIC DNA]</scope>
    <source>
        <strain evidence="2">ER-3 / ATCC MYA-2586</strain>
    </source>
</reference>
<organism evidence="1 2">
    <name type="scientific">Ajellomyces dermatitidis (strain ER-3 / ATCC MYA-2586)</name>
    <name type="common">Blastomyces dermatitidis</name>
    <dbReference type="NCBI Taxonomy" id="559297"/>
    <lineage>
        <taxon>Eukaryota</taxon>
        <taxon>Fungi</taxon>
        <taxon>Dikarya</taxon>
        <taxon>Ascomycota</taxon>
        <taxon>Pezizomycotina</taxon>
        <taxon>Eurotiomycetes</taxon>
        <taxon>Eurotiomycetidae</taxon>
        <taxon>Onygenales</taxon>
        <taxon>Ajellomycetaceae</taxon>
        <taxon>Blastomyces</taxon>
    </lineage>
</organism>
<proteinExistence type="predicted"/>
<gene>
    <name evidence="1" type="ORF">BDCG_17342</name>
</gene>
<evidence type="ECO:0000313" key="2">
    <source>
        <dbReference type="Proteomes" id="UP000002039"/>
    </source>
</evidence>
<accession>A0ABX2VY04</accession>
<dbReference type="EMBL" id="EQ999979">
    <property type="protein sequence ID" value="OAT02020.1"/>
    <property type="molecule type" value="Genomic_DNA"/>
</dbReference>
<dbReference type="EMBL" id="EQ999979">
    <property type="protein sequence ID" value="OAT02021.1"/>
    <property type="molecule type" value="Genomic_DNA"/>
</dbReference>
<name>A0ABX2VY04_AJEDR</name>
<keyword evidence="2" id="KW-1185">Reference proteome</keyword>
<dbReference type="RefSeq" id="XP_045281748.1">
    <property type="nucleotide sequence ID" value="XM_045426480.1"/>
</dbReference>
<dbReference type="Proteomes" id="UP000002039">
    <property type="component" value="Unassembled WGS sequence"/>
</dbReference>
<evidence type="ECO:0000313" key="1">
    <source>
        <dbReference type="EMBL" id="OAT02021.1"/>
    </source>
</evidence>
<sequence length="104" mass="11380">MVQNLQYSSGSGAYQRPSILGEGVVEANIDRSTYQKFEGRVIPGGAMRRALFDAMPHMEGEEARLGVQRHSGHGCLGESIRSYAFQCHNDQGWVVQLSPLVLSG</sequence>
<reference evidence="1" key="1">
    <citation type="submission" date="2009-02" db="EMBL/GenBank/DDBJ databases">
        <title>The Genome Sequence of Blastomyces dermatitidis strain ER-3.</title>
        <authorList>
            <consortium name="The Broad Institute Genome Sequencing Platform"/>
            <consortium name="Broad Institute Microbial Sequencing Center."/>
            <person name="Champion M."/>
            <person name="Cuomo C."/>
            <person name="Ma L.-J."/>
            <person name="Henn M.R."/>
            <person name="Klein B."/>
            <person name="Goldman B."/>
            <person name="Young S."/>
            <person name="Kodira C.D."/>
            <person name="Zeng Q."/>
            <person name="Koehrsen M."/>
            <person name="Alvarado L."/>
            <person name="Berlin A.M."/>
            <person name="Heiman D.I."/>
            <person name="Hepburn T.A."/>
            <person name="Saif S."/>
            <person name="Shea T.D."/>
            <person name="Shenoy N."/>
            <person name="Sykes S."/>
            <person name="Galagan J."/>
            <person name="Nusbaum C."/>
            <person name="Birren B."/>
        </authorList>
    </citation>
    <scope>NUCLEOTIDE SEQUENCE</scope>
    <source>
        <strain evidence="1">ER-3</strain>
    </source>
</reference>
<dbReference type="GeneID" id="69032234"/>